<evidence type="ECO:0000313" key="1">
    <source>
        <dbReference type="EMBL" id="CAI2380756.1"/>
    </source>
</evidence>
<evidence type="ECO:0000313" key="2">
    <source>
        <dbReference type="Proteomes" id="UP001295684"/>
    </source>
</evidence>
<comment type="caution">
    <text evidence="1">The sequence shown here is derived from an EMBL/GenBank/DDBJ whole genome shotgun (WGS) entry which is preliminary data.</text>
</comment>
<protein>
    <submittedName>
        <fullName evidence="1">Uncharacterized protein</fullName>
    </submittedName>
</protein>
<dbReference type="InterPro" id="IPR040235">
    <property type="entry name" value="Nicolin-1"/>
</dbReference>
<dbReference type="PANTHER" id="PTHR31239">
    <property type="entry name" value="NICOLIN 1"/>
    <property type="match status" value="1"/>
</dbReference>
<dbReference type="PANTHER" id="PTHR31239:SF2">
    <property type="entry name" value="NICOLIN-1"/>
    <property type="match status" value="1"/>
</dbReference>
<proteinExistence type="predicted"/>
<gene>
    <name evidence="1" type="ORF">ECRASSUSDP1_LOCUS22196</name>
</gene>
<dbReference type="GO" id="GO:0005654">
    <property type="term" value="C:nucleoplasm"/>
    <property type="evidence" value="ECO:0007669"/>
    <property type="project" value="TreeGrafter"/>
</dbReference>
<sequence length="208" mass="24309">MEPLKYSALSVDCTVSSKQKSSAKKPSKSFYDITFASSDARFDFIIFQNFYVASITIKQFCGEETTKYELDQPENWNIVLSNYKLMNNAHFEGDAQNWHIIGREHFNGSLNIENLSVLRVFMNAPSPSWLDFSLKNINLYYKKTHVVFKQEKSKVKKTPFGQFKKMIKENMKVIQKDTTVKGKKNVPEYDQTMDRTDEVRKIELPYRP</sequence>
<keyword evidence="2" id="KW-1185">Reference proteome</keyword>
<accession>A0AAD1XWR6</accession>
<dbReference type="Proteomes" id="UP001295684">
    <property type="component" value="Unassembled WGS sequence"/>
</dbReference>
<organism evidence="1 2">
    <name type="scientific">Euplotes crassus</name>
    <dbReference type="NCBI Taxonomy" id="5936"/>
    <lineage>
        <taxon>Eukaryota</taxon>
        <taxon>Sar</taxon>
        <taxon>Alveolata</taxon>
        <taxon>Ciliophora</taxon>
        <taxon>Intramacronucleata</taxon>
        <taxon>Spirotrichea</taxon>
        <taxon>Hypotrichia</taxon>
        <taxon>Euplotida</taxon>
        <taxon>Euplotidae</taxon>
        <taxon>Moneuplotes</taxon>
    </lineage>
</organism>
<dbReference type="EMBL" id="CAMPGE010022738">
    <property type="protein sequence ID" value="CAI2380756.1"/>
    <property type="molecule type" value="Genomic_DNA"/>
</dbReference>
<reference evidence="1" key="1">
    <citation type="submission" date="2023-07" db="EMBL/GenBank/DDBJ databases">
        <authorList>
            <consortium name="AG Swart"/>
            <person name="Singh M."/>
            <person name="Singh A."/>
            <person name="Seah K."/>
            <person name="Emmerich C."/>
        </authorList>
    </citation>
    <scope>NUCLEOTIDE SEQUENCE</scope>
    <source>
        <strain evidence="1">DP1</strain>
    </source>
</reference>
<dbReference type="AlphaFoldDB" id="A0AAD1XWR6"/>
<name>A0AAD1XWR6_EUPCR</name>